<name>A0ACD0NVE2_9BASI</name>
<organism evidence="1 2">
    <name type="scientific">Violaceomyces palustris</name>
    <dbReference type="NCBI Taxonomy" id="1673888"/>
    <lineage>
        <taxon>Eukaryota</taxon>
        <taxon>Fungi</taxon>
        <taxon>Dikarya</taxon>
        <taxon>Basidiomycota</taxon>
        <taxon>Ustilaginomycotina</taxon>
        <taxon>Ustilaginomycetes</taxon>
        <taxon>Violaceomycetales</taxon>
        <taxon>Violaceomycetaceae</taxon>
        <taxon>Violaceomyces</taxon>
    </lineage>
</organism>
<dbReference type="Proteomes" id="UP000245626">
    <property type="component" value="Unassembled WGS sequence"/>
</dbReference>
<evidence type="ECO:0000313" key="2">
    <source>
        <dbReference type="Proteomes" id="UP000245626"/>
    </source>
</evidence>
<evidence type="ECO:0000313" key="1">
    <source>
        <dbReference type="EMBL" id="PWN49722.1"/>
    </source>
</evidence>
<dbReference type="EMBL" id="KZ820013">
    <property type="protein sequence ID" value="PWN49722.1"/>
    <property type="molecule type" value="Genomic_DNA"/>
</dbReference>
<accession>A0ACD0NVE2</accession>
<protein>
    <submittedName>
        <fullName evidence="1">Uncharacterized protein</fullName>
    </submittedName>
</protein>
<proteinExistence type="predicted"/>
<reference evidence="1 2" key="1">
    <citation type="journal article" date="2018" name="Mol. Biol. Evol.">
        <title>Broad Genomic Sampling Reveals a Smut Pathogenic Ancestry of the Fungal Clade Ustilaginomycotina.</title>
        <authorList>
            <person name="Kijpornyongpan T."/>
            <person name="Mondo S.J."/>
            <person name="Barry K."/>
            <person name="Sandor L."/>
            <person name="Lee J."/>
            <person name="Lipzen A."/>
            <person name="Pangilinan J."/>
            <person name="LaButti K."/>
            <person name="Hainaut M."/>
            <person name="Henrissat B."/>
            <person name="Grigoriev I.V."/>
            <person name="Spatafora J.W."/>
            <person name="Aime M.C."/>
        </authorList>
    </citation>
    <scope>NUCLEOTIDE SEQUENCE [LARGE SCALE GENOMIC DNA]</scope>
    <source>
        <strain evidence="1 2">SA 807</strain>
    </source>
</reference>
<keyword evidence="2" id="KW-1185">Reference proteome</keyword>
<gene>
    <name evidence="1" type="ORF">IE53DRAFT_130523</name>
</gene>
<sequence>MRVSVSRLCEKIERVAERKMAKLDAGLPPLPSLLLRAGEIRRHQDRPGPREQGHPSINVLSRRGSDSNGSRLAHVPPQKRIRTTDASRRECGSTCSQASTFRTFPLPDHPWGSKEKERVEGDDGRPLGGRSARSGGGDLCSLSLPSDGAST</sequence>